<comment type="caution">
    <text evidence="1">The sequence shown here is derived from an EMBL/GenBank/DDBJ whole genome shotgun (WGS) entry which is preliminary data.</text>
</comment>
<dbReference type="PANTHER" id="PTHR38733">
    <property type="entry name" value="PROTEIN MCRC"/>
    <property type="match status" value="1"/>
</dbReference>
<organism evidence="1 2">
    <name type="scientific">Streptomyces filipinensis</name>
    <dbReference type="NCBI Taxonomy" id="66887"/>
    <lineage>
        <taxon>Bacteria</taxon>
        <taxon>Bacillati</taxon>
        <taxon>Actinomycetota</taxon>
        <taxon>Actinomycetes</taxon>
        <taxon>Kitasatosporales</taxon>
        <taxon>Streptomycetaceae</taxon>
        <taxon>Streptomyces</taxon>
    </lineage>
</organism>
<reference evidence="1" key="1">
    <citation type="journal article" date="2014" name="Int. J. Syst. Evol. Microbiol.">
        <title>Complete genome sequence of Corynebacterium casei LMG S-19264T (=DSM 44701T), isolated from a smear-ripened cheese.</title>
        <authorList>
            <consortium name="US DOE Joint Genome Institute (JGI-PGF)"/>
            <person name="Walter F."/>
            <person name="Albersmeier A."/>
            <person name="Kalinowski J."/>
            <person name="Ruckert C."/>
        </authorList>
    </citation>
    <scope>NUCLEOTIDE SEQUENCE</scope>
    <source>
        <strain evidence="1">JCM 4369</strain>
    </source>
</reference>
<dbReference type="AlphaFoldDB" id="A0A918IBG8"/>
<name>A0A918IBG8_9ACTN</name>
<evidence type="ECO:0000313" key="1">
    <source>
        <dbReference type="EMBL" id="GGU94914.1"/>
    </source>
</evidence>
<dbReference type="Pfam" id="PF10117">
    <property type="entry name" value="McrBC"/>
    <property type="match status" value="1"/>
</dbReference>
<gene>
    <name evidence="1" type="ORF">GCM10010260_32730</name>
</gene>
<accession>A0A918IBG8</accession>
<keyword evidence="2" id="KW-1185">Reference proteome</keyword>
<protein>
    <recommendedName>
        <fullName evidence="3">5-methylcytosine-specific restriction enzyme subunit McrC</fullName>
    </recommendedName>
</protein>
<dbReference type="EMBL" id="BMTD01000006">
    <property type="protein sequence ID" value="GGU94914.1"/>
    <property type="molecule type" value="Genomic_DNA"/>
</dbReference>
<evidence type="ECO:0000313" key="2">
    <source>
        <dbReference type="Proteomes" id="UP000618795"/>
    </source>
</evidence>
<dbReference type="Proteomes" id="UP000618795">
    <property type="component" value="Unassembled WGS sequence"/>
</dbReference>
<proteinExistence type="predicted"/>
<dbReference type="PANTHER" id="PTHR38733:SF1">
    <property type="entry name" value="TYPE IV METHYL-DIRECTED RESTRICTION ENZYME ECOKMCRBC"/>
    <property type="match status" value="1"/>
</dbReference>
<reference evidence="1" key="2">
    <citation type="submission" date="2020-09" db="EMBL/GenBank/DDBJ databases">
        <authorList>
            <person name="Sun Q."/>
            <person name="Ohkuma M."/>
        </authorList>
    </citation>
    <scope>NUCLEOTIDE SEQUENCE</scope>
    <source>
        <strain evidence="1">JCM 4369</strain>
    </source>
</reference>
<evidence type="ECO:0008006" key="3">
    <source>
        <dbReference type="Google" id="ProtNLM"/>
    </source>
</evidence>
<sequence>MPVEEHRSVFLARDELTEADRRVLAPLVAGRRLVLRETRTGWQLEAVSTVGILRLERVRLIVTPKMAISGARLMSWLCYARGIPVPHDPTPRKWLTGRAGYAAVVPHALLTECRALLQEGLRRDYLRTEQVQPVLRGQLDLRAQLSRRYGAVDRLHVRTFERRAETWENLVCSAALHAAIPLAADPALARALRETAGHFPRPRPGVAASRLLARARYTRLNSRYRNAHTWARLVLGGGGVTDLLSDRGLPSGSLLLWMDRLWQLVVERMAARAPAECGGRSVTVTGGRAIRTRDEAGPYRKPFEPDVLLRFEDPRERFLPVDAKYIGYDGRRLSAGNRHQLLTYIAGYTTSDAPLAVLVHPSPQDATSRTVRVDGPRGHLGTIRVLGIDTRLGPEQAAQPLRDLVAEFAAGGGS</sequence>
<dbReference type="InterPro" id="IPR019292">
    <property type="entry name" value="McrC"/>
</dbReference>